<evidence type="ECO:0000259" key="1">
    <source>
        <dbReference type="Pfam" id="PF11790"/>
    </source>
</evidence>
<keyword evidence="2" id="KW-0378">Hydrolase</keyword>
<gene>
    <name evidence="2" type="ORF">RMN56_30255</name>
</gene>
<feature type="domain" description="Asl1-like glycosyl hydrolase catalytic" evidence="1">
    <location>
        <begin position="124"/>
        <end position="254"/>
    </location>
</feature>
<reference evidence="2 3" key="1">
    <citation type="submission" date="2023-09" db="EMBL/GenBank/DDBJ databases">
        <title>Micromonospora halotolerans DSM 45598 genome sequence.</title>
        <authorList>
            <person name="Mo P."/>
        </authorList>
    </citation>
    <scope>NUCLEOTIDE SEQUENCE [LARGE SCALE GENOMIC DNA]</scope>
    <source>
        <strain evidence="2 3">DSM 45598</strain>
    </source>
</reference>
<dbReference type="RefSeq" id="WP_313721270.1">
    <property type="nucleotide sequence ID" value="NZ_CP134876.1"/>
</dbReference>
<dbReference type="Proteomes" id="UP001303001">
    <property type="component" value="Chromosome"/>
</dbReference>
<dbReference type="InterPro" id="IPR024655">
    <property type="entry name" value="Asl1_glyco_hydro_catalytic"/>
</dbReference>
<accession>A0ABY9ZXN6</accession>
<dbReference type="GO" id="GO:0016787">
    <property type="term" value="F:hydrolase activity"/>
    <property type="evidence" value="ECO:0007669"/>
    <property type="project" value="UniProtKB-KW"/>
</dbReference>
<dbReference type="EMBL" id="CP134876">
    <property type="protein sequence ID" value="WNM39345.1"/>
    <property type="molecule type" value="Genomic_DNA"/>
</dbReference>
<organism evidence="2 3">
    <name type="scientific">Micromonospora halotolerans</name>
    <dbReference type="NCBI Taxonomy" id="709879"/>
    <lineage>
        <taxon>Bacteria</taxon>
        <taxon>Bacillati</taxon>
        <taxon>Actinomycetota</taxon>
        <taxon>Actinomycetes</taxon>
        <taxon>Micromonosporales</taxon>
        <taxon>Micromonosporaceae</taxon>
        <taxon>Micromonospora</taxon>
    </lineage>
</organism>
<sequence length="285" mass="30565">MAGSSPPASRTAPARMLASLCAVVVAAVAAFGWTTPAAEARGASHRQDLGAHGESLFAVNIDPSNEAAWQQSPPARLADEGFRGARFVSRQWIQPRIDELKQAGLQVMAVVTDESGGYVPWNADYLQIGNEPDLPGTYLSPAAYADLWVLYRNTYPQFAGRFVMAGLASGGQNAVNYAAAVFAAIGGRAPLPDIVAIHPYAKTSEQAAGDFDLMWNAVGRPVIATEWHNEDDTWNFQCMLAGRSSVWNSVFSYTDAMVPGFGLRDGAGNPKPFYYSLLSAPESCR</sequence>
<dbReference type="SUPFAM" id="SSF51445">
    <property type="entry name" value="(Trans)glycosidases"/>
    <property type="match status" value="1"/>
</dbReference>
<proteinExistence type="predicted"/>
<evidence type="ECO:0000313" key="2">
    <source>
        <dbReference type="EMBL" id="WNM39345.1"/>
    </source>
</evidence>
<dbReference type="InterPro" id="IPR017853">
    <property type="entry name" value="GH"/>
</dbReference>
<dbReference type="Pfam" id="PF11790">
    <property type="entry name" value="Glyco_hydro_cc"/>
    <property type="match status" value="1"/>
</dbReference>
<evidence type="ECO:0000313" key="3">
    <source>
        <dbReference type="Proteomes" id="UP001303001"/>
    </source>
</evidence>
<keyword evidence="3" id="KW-1185">Reference proteome</keyword>
<name>A0ABY9ZXN6_9ACTN</name>
<protein>
    <submittedName>
        <fullName evidence="2">Glycosyl hydrolase</fullName>
    </submittedName>
</protein>
<dbReference type="Gene3D" id="3.20.20.80">
    <property type="entry name" value="Glycosidases"/>
    <property type="match status" value="1"/>
</dbReference>